<dbReference type="PANTHER" id="PTHR43420:SF47">
    <property type="entry name" value="N-ACETYLTRANSFERASE DOMAIN-CONTAINING PROTEIN"/>
    <property type="match status" value="1"/>
</dbReference>
<evidence type="ECO:0000256" key="1">
    <source>
        <dbReference type="ARBA" id="ARBA00022679"/>
    </source>
</evidence>
<dbReference type="PROSITE" id="PS51186">
    <property type="entry name" value="GNAT"/>
    <property type="match status" value="1"/>
</dbReference>
<feature type="chain" id="PRO_5035215115" description="N-acetyltransferase domain-containing protein" evidence="3">
    <location>
        <begin position="21"/>
        <end position="257"/>
    </location>
</feature>
<evidence type="ECO:0000313" key="6">
    <source>
        <dbReference type="Proteomes" id="UP000751190"/>
    </source>
</evidence>
<dbReference type="PANTHER" id="PTHR43420">
    <property type="entry name" value="ACETYLTRANSFERASE"/>
    <property type="match status" value="1"/>
</dbReference>
<name>A0A8J5XJK7_DIALT</name>
<dbReference type="AlphaFoldDB" id="A0A8J5XJK7"/>
<comment type="caution">
    <text evidence="5">The sequence shown here is derived from an EMBL/GenBank/DDBJ whole genome shotgun (WGS) entry which is preliminary data.</text>
</comment>
<keyword evidence="2" id="KW-0012">Acyltransferase</keyword>
<evidence type="ECO:0000256" key="3">
    <source>
        <dbReference type="SAM" id="SignalP"/>
    </source>
</evidence>
<reference evidence="5" key="1">
    <citation type="submission" date="2021-05" db="EMBL/GenBank/DDBJ databases">
        <title>The genome of the haptophyte Pavlova lutheri (Diacronema luteri, Pavlovales) - a model for lipid biosynthesis in eukaryotic algae.</title>
        <authorList>
            <person name="Hulatt C.J."/>
            <person name="Posewitz M.C."/>
        </authorList>
    </citation>
    <scope>NUCLEOTIDE SEQUENCE</scope>
    <source>
        <strain evidence="5">NIVA-4/92</strain>
    </source>
</reference>
<dbReference type="Proteomes" id="UP000751190">
    <property type="component" value="Unassembled WGS sequence"/>
</dbReference>
<feature type="domain" description="N-acetyltransferase" evidence="4">
    <location>
        <begin position="139"/>
        <end position="212"/>
    </location>
</feature>
<dbReference type="OrthoDB" id="249099at2759"/>
<evidence type="ECO:0000259" key="4">
    <source>
        <dbReference type="PROSITE" id="PS51186"/>
    </source>
</evidence>
<dbReference type="InterPro" id="IPR000182">
    <property type="entry name" value="GNAT_dom"/>
</dbReference>
<keyword evidence="6" id="KW-1185">Reference proteome</keyword>
<dbReference type="GO" id="GO:0016747">
    <property type="term" value="F:acyltransferase activity, transferring groups other than amino-acyl groups"/>
    <property type="evidence" value="ECO:0007669"/>
    <property type="project" value="InterPro"/>
</dbReference>
<dbReference type="CDD" id="cd04301">
    <property type="entry name" value="NAT_SF"/>
    <property type="match status" value="1"/>
</dbReference>
<organism evidence="5 6">
    <name type="scientific">Diacronema lutheri</name>
    <name type="common">Unicellular marine alga</name>
    <name type="synonym">Monochrysis lutheri</name>
    <dbReference type="NCBI Taxonomy" id="2081491"/>
    <lineage>
        <taxon>Eukaryota</taxon>
        <taxon>Haptista</taxon>
        <taxon>Haptophyta</taxon>
        <taxon>Pavlovophyceae</taxon>
        <taxon>Pavlovales</taxon>
        <taxon>Pavlovaceae</taxon>
        <taxon>Diacronema</taxon>
    </lineage>
</organism>
<protein>
    <recommendedName>
        <fullName evidence="4">N-acetyltransferase domain-containing protein</fullName>
    </recommendedName>
</protein>
<evidence type="ECO:0000256" key="2">
    <source>
        <dbReference type="ARBA" id="ARBA00023315"/>
    </source>
</evidence>
<proteinExistence type="predicted"/>
<dbReference type="Pfam" id="PF00583">
    <property type="entry name" value="Acetyltransf_1"/>
    <property type="match status" value="1"/>
</dbReference>
<accession>A0A8J5XJK7</accession>
<gene>
    <name evidence="5" type="ORF">KFE25_009963</name>
</gene>
<sequence>MAAAAWPFVQLIVILSPGLANVGVTFGARGYSVGQVCGPEALAASGVINRCFFEGSQEGPHKVELIANALRTRMGTRLQAGGIQHNERSSLVLGVVPDAPGGAGPLIAVAELSMQPRNGQVPGNFRPPCYGGTEPMVPYICNLAVDHGHRKRGIARELMLACEVIILNVWGFGECFLHVDERNLAAAKLYSSLGYEPLPHWDAPRWKEKNLGLVPFRYHRKVLSRDPNYVVFADEVDRNAAAQRQQPVREPTLGFVA</sequence>
<dbReference type="OMA" id="LACEVII"/>
<dbReference type="InterPro" id="IPR016181">
    <property type="entry name" value="Acyl_CoA_acyltransferase"/>
</dbReference>
<keyword evidence="3" id="KW-0732">Signal</keyword>
<evidence type="ECO:0000313" key="5">
    <source>
        <dbReference type="EMBL" id="KAG8464595.1"/>
    </source>
</evidence>
<feature type="signal peptide" evidence="3">
    <location>
        <begin position="1"/>
        <end position="20"/>
    </location>
</feature>
<dbReference type="InterPro" id="IPR050680">
    <property type="entry name" value="YpeA/RimI_acetyltransf"/>
</dbReference>
<dbReference type="SUPFAM" id="SSF55729">
    <property type="entry name" value="Acyl-CoA N-acyltransferases (Nat)"/>
    <property type="match status" value="1"/>
</dbReference>
<dbReference type="Gene3D" id="3.40.630.30">
    <property type="match status" value="1"/>
</dbReference>
<dbReference type="EMBL" id="JAGTXO010000012">
    <property type="protein sequence ID" value="KAG8464595.1"/>
    <property type="molecule type" value="Genomic_DNA"/>
</dbReference>
<keyword evidence="1" id="KW-0808">Transferase</keyword>